<feature type="compositionally biased region" description="Basic and acidic residues" evidence="1">
    <location>
        <begin position="131"/>
        <end position="156"/>
    </location>
</feature>
<sequence length="615" mass="67316">MRITRVEASTSSLLPIRSFDPSISTLPLPPDAVRTFILDHSSARLSSSPASSPRIVESLHSRRKSVHPPLSSAMEYGTCPDAEFFNNLSPDSDREDDRKDHDSTQNSDEIREQPTRGTLLGIETRYGLRGRSRERSPTAEPPRIHTTREENKDTNEARPISLKRLGRNKVKLVHNHGSNPGTPRGSTRGGESDASPFPSPFPGSPIPLSPDSKDAQAELLGFYRRHRRSVSEGFGADSVFRGHARAFEALAPLPFDREMLYSATRAEYVKASFSRNRRVTLSPISVENRYREGRLRAYCGERPDLFTHEDVCAELPSQFGRADSEDDFGKGEVRLDSGYADNPHTPFDDRKGKHVLSLLPSPHEHNTQPRSKHAENKPHPSRNDETETTIWLTLQRTNSPTPPKLTHLTIPPPALTNKNPPTFDDNLLAQHFRSAHDNLAGPWATRTLSARKLTAIQLVRVGTWSGSPSSCHAPCRLLAVGDGGMVRGVCTEEGLMALYRCPEAGAGAFVWVDWARRVGAFVREGRRDGGDVPDSVVAIRFVHALAVGRVLFAVAVVLGSCVLAVVLWVFCDGGALGEVGEGDVRRSGRVGSGMAVGGLVVLVEGMGVLVWVGLS</sequence>
<evidence type="ECO:0000313" key="4">
    <source>
        <dbReference type="Proteomes" id="UP000799771"/>
    </source>
</evidence>
<keyword evidence="4" id="KW-1185">Reference proteome</keyword>
<dbReference type="EMBL" id="ML977528">
    <property type="protein sequence ID" value="KAF2123391.1"/>
    <property type="molecule type" value="Genomic_DNA"/>
</dbReference>
<evidence type="ECO:0000256" key="1">
    <source>
        <dbReference type="SAM" id="MobiDB-lite"/>
    </source>
</evidence>
<feature type="region of interest" description="Disordered" evidence="1">
    <location>
        <begin position="42"/>
        <end position="213"/>
    </location>
</feature>
<accession>A0A6A5ZYJ5</accession>
<dbReference type="AlphaFoldDB" id="A0A6A5ZYJ5"/>
<feature type="compositionally biased region" description="Low complexity" evidence="1">
    <location>
        <begin position="43"/>
        <end position="54"/>
    </location>
</feature>
<dbReference type="GeneID" id="54412390"/>
<protein>
    <submittedName>
        <fullName evidence="3">Uncharacterized protein</fullName>
    </submittedName>
</protein>
<gene>
    <name evidence="3" type="ORF">P153DRAFT_402001</name>
</gene>
<name>A0A6A5ZYJ5_9PLEO</name>
<keyword evidence="2" id="KW-0812">Transmembrane</keyword>
<feature type="transmembrane region" description="Helical" evidence="2">
    <location>
        <begin position="590"/>
        <end position="614"/>
    </location>
</feature>
<dbReference type="OrthoDB" id="3691966at2759"/>
<keyword evidence="2" id="KW-0472">Membrane</keyword>
<feature type="compositionally biased region" description="Polar residues" evidence="1">
    <location>
        <begin position="176"/>
        <end position="185"/>
    </location>
</feature>
<dbReference type="RefSeq" id="XP_033517785.1">
    <property type="nucleotide sequence ID" value="XM_033671958.1"/>
</dbReference>
<evidence type="ECO:0000313" key="3">
    <source>
        <dbReference type="EMBL" id="KAF2123391.1"/>
    </source>
</evidence>
<feature type="transmembrane region" description="Helical" evidence="2">
    <location>
        <begin position="550"/>
        <end position="570"/>
    </location>
</feature>
<feature type="compositionally biased region" description="Basic and acidic residues" evidence="1">
    <location>
        <begin position="362"/>
        <end position="385"/>
    </location>
</feature>
<feature type="region of interest" description="Disordered" evidence="1">
    <location>
        <begin position="318"/>
        <end position="385"/>
    </location>
</feature>
<reference evidence="3" key="1">
    <citation type="journal article" date="2020" name="Stud. Mycol.">
        <title>101 Dothideomycetes genomes: a test case for predicting lifestyles and emergence of pathogens.</title>
        <authorList>
            <person name="Haridas S."/>
            <person name="Albert R."/>
            <person name="Binder M."/>
            <person name="Bloem J."/>
            <person name="Labutti K."/>
            <person name="Salamov A."/>
            <person name="Andreopoulos B."/>
            <person name="Baker S."/>
            <person name="Barry K."/>
            <person name="Bills G."/>
            <person name="Bluhm B."/>
            <person name="Cannon C."/>
            <person name="Castanera R."/>
            <person name="Culley D."/>
            <person name="Daum C."/>
            <person name="Ezra D."/>
            <person name="Gonzalez J."/>
            <person name="Henrissat B."/>
            <person name="Kuo A."/>
            <person name="Liang C."/>
            <person name="Lipzen A."/>
            <person name="Lutzoni F."/>
            <person name="Magnuson J."/>
            <person name="Mondo S."/>
            <person name="Nolan M."/>
            <person name="Ohm R."/>
            <person name="Pangilinan J."/>
            <person name="Park H.-J."/>
            <person name="Ramirez L."/>
            <person name="Alfaro M."/>
            <person name="Sun H."/>
            <person name="Tritt A."/>
            <person name="Yoshinaga Y."/>
            <person name="Zwiers L.-H."/>
            <person name="Turgeon B."/>
            <person name="Goodwin S."/>
            <person name="Spatafora J."/>
            <person name="Crous P."/>
            <person name="Grigoriev I."/>
        </authorList>
    </citation>
    <scope>NUCLEOTIDE SEQUENCE</scope>
    <source>
        <strain evidence="3">CBS 119687</strain>
    </source>
</reference>
<dbReference type="Proteomes" id="UP000799771">
    <property type="component" value="Unassembled WGS sequence"/>
</dbReference>
<feature type="compositionally biased region" description="Basic residues" evidence="1">
    <location>
        <begin position="164"/>
        <end position="174"/>
    </location>
</feature>
<feature type="compositionally biased region" description="Pro residues" evidence="1">
    <location>
        <begin position="197"/>
        <end position="208"/>
    </location>
</feature>
<proteinExistence type="predicted"/>
<organism evidence="3 4">
    <name type="scientific">Dothidotthia symphoricarpi CBS 119687</name>
    <dbReference type="NCBI Taxonomy" id="1392245"/>
    <lineage>
        <taxon>Eukaryota</taxon>
        <taxon>Fungi</taxon>
        <taxon>Dikarya</taxon>
        <taxon>Ascomycota</taxon>
        <taxon>Pezizomycotina</taxon>
        <taxon>Dothideomycetes</taxon>
        <taxon>Pleosporomycetidae</taxon>
        <taxon>Pleosporales</taxon>
        <taxon>Dothidotthiaceae</taxon>
        <taxon>Dothidotthia</taxon>
    </lineage>
</organism>
<keyword evidence="2" id="KW-1133">Transmembrane helix</keyword>
<feature type="compositionally biased region" description="Basic and acidic residues" evidence="1">
    <location>
        <begin position="91"/>
        <end position="114"/>
    </location>
</feature>
<evidence type="ECO:0000256" key="2">
    <source>
        <dbReference type="SAM" id="Phobius"/>
    </source>
</evidence>